<comment type="caution">
    <text evidence="1">The sequence shown here is derived from an EMBL/GenBank/DDBJ whole genome shotgun (WGS) entry which is preliminary data.</text>
</comment>
<proteinExistence type="predicted"/>
<evidence type="ECO:0000313" key="1">
    <source>
        <dbReference type="EMBL" id="KAL3677611.1"/>
    </source>
</evidence>
<keyword evidence="2" id="KW-1185">Reference proteome</keyword>
<organism evidence="1 2">
    <name type="scientific">Riccia sorocarpa</name>
    <dbReference type="NCBI Taxonomy" id="122646"/>
    <lineage>
        <taxon>Eukaryota</taxon>
        <taxon>Viridiplantae</taxon>
        <taxon>Streptophyta</taxon>
        <taxon>Embryophyta</taxon>
        <taxon>Marchantiophyta</taxon>
        <taxon>Marchantiopsida</taxon>
        <taxon>Marchantiidae</taxon>
        <taxon>Marchantiales</taxon>
        <taxon>Ricciaceae</taxon>
        <taxon>Riccia</taxon>
    </lineage>
</organism>
<name>A0ABD3GG82_9MARC</name>
<dbReference type="Proteomes" id="UP001633002">
    <property type="component" value="Unassembled WGS sequence"/>
</dbReference>
<sequence>MSEVAMDVEIEDGGVKWGDKAGERLASANWENGKVLVCDWDGDAERGDKAEILTGKPKEIVGLWRTHSRREWTLNLIEKTMSLGQ</sequence>
<gene>
    <name evidence="1" type="ORF">R1sor_027559</name>
</gene>
<dbReference type="EMBL" id="JBJQOH010000008">
    <property type="protein sequence ID" value="KAL3677611.1"/>
    <property type="molecule type" value="Genomic_DNA"/>
</dbReference>
<reference evidence="1 2" key="1">
    <citation type="submission" date="2024-09" db="EMBL/GenBank/DDBJ databases">
        <title>Chromosome-scale assembly of Riccia sorocarpa.</title>
        <authorList>
            <person name="Paukszto L."/>
        </authorList>
    </citation>
    <scope>NUCLEOTIDE SEQUENCE [LARGE SCALE GENOMIC DNA]</scope>
    <source>
        <strain evidence="1">LP-2024</strain>
        <tissue evidence="1">Aerial parts of the thallus</tissue>
    </source>
</reference>
<evidence type="ECO:0000313" key="2">
    <source>
        <dbReference type="Proteomes" id="UP001633002"/>
    </source>
</evidence>
<dbReference type="AlphaFoldDB" id="A0ABD3GG82"/>
<accession>A0ABD3GG82</accession>
<protein>
    <submittedName>
        <fullName evidence="1">Uncharacterized protein</fullName>
    </submittedName>
</protein>